<proteinExistence type="predicted"/>
<feature type="non-terminal residue" evidence="1">
    <location>
        <position position="266"/>
    </location>
</feature>
<organism evidence="1">
    <name type="scientific">Medioppia subpectinata</name>
    <dbReference type="NCBI Taxonomy" id="1979941"/>
    <lineage>
        <taxon>Eukaryota</taxon>
        <taxon>Metazoa</taxon>
        <taxon>Ecdysozoa</taxon>
        <taxon>Arthropoda</taxon>
        <taxon>Chelicerata</taxon>
        <taxon>Arachnida</taxon>
        <taxon>Acari</taxon>
        <taxon>Acariformes</taxon>
        <taxon>Sarcoptiformes</taxon>
        <taxon>Oribatida</taxon>
        <taxon>Brachypylina</taxon>
        <taxon>Oppioidea</taxon>
        <taxon>Oppiidae</taxon>
        <taxon>Medioppia</taxon>
    </lineage>
</organism>
<dbReference type="InterPro" id="IPR036291">
    <property type="entry name" value="NAD(P)-bd_dom_sf"/>
</dbReference>
<evidence type="ECO:0000313" key="1">
    <source>
        <dbReference type="EMBL" id="CAD7639021.1"/>
    </source>
</evidence>
<feature type="non-terminal residue" evidence="1">
    <location>
        <position position="1"/>
    </location>
</feature>
<dbReference type="AlphaFoldDB" id="A0A7R9QBU3"/>
<dbReference type="NCBIfam" id="NF005559">
    <property type="entry name" value="PRK07231.1"/>
    <property type="match status" value="1"/>
</dbReference>
<dbReference type="PANTHER" id="PTHR43975:SF2">
    <property type="entry name" value="EG:BACR7A4.14 PROTEIN-RELATED"/>
    <property type="match status" value="1"/>
</dbReference>
<dbReference type="SUPFAM" id="SSF51735">
    <property type="entry name" value="NAD(P)-binding Rossmann-fold domains"/>
    <property type="match status" value="1"/>
</dbReference>
<accession>A0A7R9QBU3</accession>
<sequence length="266" mass="28508">DEFKGVKKPYDFTGKVVLTTGSSSGIGEAVVKLFSLLGASVVVTGRKGQEVSRVAKEAQDLSPQKLKLLEVVADVGKSDDLKRLLDETIKAYGKLDVLVNNAGFGQYAGIRDPKLMQVFDTTIAVNLRAYLELIQLSVPYLDQTNGTIISMSSIAALTPSMIGMSYDVSKAAIDMMSKSLALELGPKIRINVINPGVTFTNFYHENPSINADTVSRFIASTPLKRVGHPLDMARAVVFLASSDANFITGANLVIDGGVVHNMPAKT</sequence>
<gene>
    <name evidence="1" type="ORF">OSB1V03_LOCUS17639</name>
</gene>
<reference evidence="1" key="1">
    <citation type="submission" date="2020-11" db="EMBL/GenBank/DDBJ databases">
        <authorList>
            <person name="Tran Van P."/>
        </authorList>
    </citation>
    <scope>NUCLEOTIDE SEQUENCE</scope>
</reference>
<dbReference type="PRINTS" id="PR00080">
    <property type="entry name" value="SDRFAMILY"/>
</dbReference>
<dbReference type="PRINTS" id="PR00081">
    <property type="entry name" value="GDHRDH"/>
</dbReference>
<dbReference type="Gene3D" id="3.40.50.720">
    <property type="entry name" value="NAD(P)-binding Rossmann-like Domain"/>
    <property type="match status" value="1"/>
</dbReference>
<dbReference type="OrthoDB" id="6509454at2759"/>
<dbReference type="FunFam" id="3.40.50.720:FF:000084">
    <property type="entry name" value="Short-chain dehydrogenase reductase"/>
    <property type="match status" value="1"/>
</dbReference>
<dbReference type="EMBL" id="OC876176">
    <property type="protein sequence ID" value="CAD7639021.1"/>
    <property type="molecule type" value="Genomic_DNA"/>
</dbReference>
<dbReference type="Proteomes" id="UP000759131">
    <property type="component" value="Unassembled WGS sequence"/>
</dbReference>
<protein>
    <submittedName>
        <fullName evidence="1">Uncharacterized protein</fullName>
    </submittedName>
</protein>
<name>A0A7R9QBU3_9ACAR</name>
<dbReference type="Pfam" id="PF13561">
    <property type="entry name" value="adh_short_C2"/>
    <property type="match status" value="1"/>
</dbReference>
<keyword evidence="2" id="KW-1185">Reference proteome</keyword>
<dbReference type="InterPro" id="IPR002347">
    <property type="entry name" value="SDR_fam"/>
</dbReference>
<dbReference type="PANTHER" id="PTHR43975">
    <property type="entry name" value="ZGC:101858"/>
    <property type="match status" value="1"/>
</dbReference>
<dbReference type="EMBL" id="CAJPIZ010021601">
    <property type="protein sequence ID" value="CAG2117686.1"/>
    <property type="molecule type" value="Genomic_DNA"/>
</dbReference>
<evidence type="ECO:0000313" key="2">
    <source>
        <dbReference type="Proteomes" id="UP000759131"/>
    </source>
</evidence>